<dbReference type="Gene3D" id="3.30.1330.60">
    <property type="entry name" value="OmpA-like domain"/>
    <property type="match status" value="1"/>
</dbReference>
<gene>
    <name evidence="2" type="ORF">UFOPK1855_00888</name>
</gene>
<organism evidence="2">
    <name type="scientific">freshwater metagenome</name>
    <dbReference type="NCBI Taxonomy" id="449393"/>
    <lineage>
        <taxon>unclassified sequences</taxon>
        <taxon>metagenomes</taxon>
        <taxon>ecological metagenomes</taxon>
    </lineage>
</organism>
<reference evidence="2" key="1">
    <citation type="submission" date="2020-05" db="EMBL/GenBank/DDBJ databases">
        <authorList>
            <person name="Chiriac C."/>
            <person name="Salcher M."/>
            <person name="Ghai R."/>
            <person name="Kavagutti S V."/>
        </authorList>
    </citation>
    <scope>NUCLEOTIDE SEQUENCE</scope>
</reference>
<dbReference type="InterPro" id="IPR036737">
    <property type="entry name" value="OmpA-like_sf"/>
</dbReference>
<dbReference type="AlphaFoldDB" id="A0A6J6I5E6"/>
<proteinExistence type="predicted"/>
<dbReference type="EMBL" id="CAEZUW010000158">
    <property type="protein sequence ID" value="CAB4619079.1"/>
    <property type="molecule type" value="Genomic_DNA"/>
</dbReference>
<keyword evidence="1" id="KW-1133">Transmembrane helix</keyword>
<accession>A0A6J6I5E6</accession>
<keyword evidence="1" id="KW-0812">Transmembrane</keyword>
<protein>
    <submittedName>
        <fullName evidence="2">Unannotated protein</fullName>
    </submittedName>
</protein>
<evidence type="ECO:0000313" key="2">
    <source>
        <dbReference type="EMBL" id="CAB4619079.1"/>
    </source>
</evidence>
<sequence>MTQFNAPVKRETTQKQKVGFAVLGGVGAVVLGVMVYLLAFAPLPEAEINCSPKPNVRTEAQVETSVVVAPTANFTDIELPLEIAKQRLVPAVSDPTLVNTLSVVVANDNPRKLRDLVVEQEPGEVIQDFEEKLERTPGVVRLAVNCALNQPAAGVGPETNLLKAIGVAADTFLNDSSKKTIYVLSNGLQTSGEINMVEDMPQTEAQAISLAKQLEQSNALPDLEGVSVEWFGMGSVRSAENQTVINEQTIKVLDAFWTEVIKLSGGEITKRVNEVGYKAPPANAYQTAAVASLPTSCLITLNEDDGVRFNPGVTTFVNAAKAKSAAESVVAELNENDCTGSIKVTGFVASGVDKDAYNDAEVEAGKALSLARAEAFAALIKAAGWDGKIKAIGGGKGSVDDWNADGTFNETKGKSNRKVVISQ</sequence>
<evidence type="ECO:0000256" key="1">
    <source>
        <dbReference type="SAM" id="Phobius"/>
    </source>
</evidence>
<name>A0A6J6I5E6_9ZZZZ</name>
<keyword evidence="1" id="KW-0472">Membrane</keyword>
<feature type="transmembrane region" description="Helical" evidence="1">
    <location>
        <begin position="20"/>
        <end position="43"/>
    </location>
</feature>